<protein>
    <recommendedName>
        <fullName evidence="2">Animal haem peroxidase</fullName>
    </recommendedName>
</protein>
<name>A0A6J4JUD7_9PROT</name>
<dbReference type="AlphaFoldDB" id="A0A6J4JUD7"/>
<organism evidence="1">
    <name type="scientific">uncultured Craurococcus sp</name>
    <dbReference type="NCBI Taxonomy" id="1135998"/>
    <lineage>
        <taxon>Bacteria</taxon>
        <taxon>Pseudomonadati</taxon>
        <taxon>Pseudomonadota</taxon>
        <taxon>Alphaproteobacteria</taxon>
        <taxon>Acetobacterales</taxon>
        <taxon>Acetobacteraceae</taxon>
        <taxon>Craurococcus</taxon>
        <taxon>environmental samples</taxon>
    </lineage>
</organism>
<dbReference type="Gene3D" id="1.10.640.10">
    <property type="entry name" value="Haem peroxidase domain superfamily, animal type"/>
    <property type="match status" value="1"/>
</dbReference>
<dbReference type="GO" id="GO:0006979">
    <property type="term" value="P:response to oxidative stress"/>
    <property type="evidence" value="ECO:0007669"/>
    <property type="project" value="InterPro"/>
</dbReference>
<dbReference type="GO" id="GO:0004601">
    <property type="term" value="F:peroxidase activity"/>
    <property type="evidence" value="ECO:0007669"/>
    <property type="project" value="InterPro"/>
</dbReference>
<evidence type="ECO:0008006" key="2">
    <source>
        <dbReference type="Google" id="ProtNLM"/>
    </source>
</evidence>
<sequence length="555" mass="58681">MTETGSAGACPFGGAATSGILGPLPGFRHFLGMPAAEERFQVDGEDPRSSPAALATLRRRLRGLATLMGARPPGSAENPNLPAGYTYLAQLAAHDMVSTGMAFWSAGGPDPGVANVHGAPLRLRTLYGGGPGACPFAFAPDDARDQNRSRFRLSAYAGAKGDAASFRDIGRAATPGTLGNRGGFAGAGRGEALIADSRNDQSAPLSQITCLFQMLHNALLDMIPRPGTLPARVLRERTSARFAVAQEATILVFRSVLRHDLLPRLLDPKVRALYDNPAPEWLEPEPGPGMPLEFSHGAFRFGHAMLRDTYRIGRFTDATLADLLRQNSTRGPNAVPLTRDWLVRWSQFFELPGQPAPNLSMKLAPRYTAMLMGDGLFDAIEPGDPAGVAFRDLMSAGLTGMRSVNSLAARVAPLRPGSAAQSPRLADPAARQAALATRLGRDSAVSLLGPADVAALAAEPPLPFYILFEAEQEAGGERLGTLGSLLVAETVYGALARERLGSEGEGGLAAALDRLCAAWLGDVRFPDPPLVQDMPGLVAFVARRLQLEAADPAFI</sequence>
<dbReference type="InterPro" id="IPR010255">
    <property type="entry name" value="Haem_peroxidase_sf"/>
</dbReference>
<gene>
    <name evidence="1" type="ORF">AVDCRST_MAG27-4678</name>
</gene>
<reference evidence="1" key="1">
    <citation type="submission" date="2020-02" db="EMBL/GenBank/DDBJ databases">
        <authorList>
            <person name="Meier V. D."/>
        </authorList>
    </citation>
    <scope>NUCLEOTIDE SEQUENCE</scope>
    <source>
        <strain evidence="1">AVDCRST_MAG27</strain>
    </source>
</reference>
<dbReference type="EMBL" id="CADCTD010000185">
    <property type="protein sequence ID" value="CAA9287989.1"/>
    <property type="molecule type" value="Genomic_DNA"/>
</dbReference>
<dbReference type="GO" id="GO:0020037">
    <property type="term" value="F:heme binding"/>
    <property type="evidence" value="ECO:0007669"/>
    <property type="project" value="InterPro"/>
</dbReference>
<accession>A0A6J4JUD7</accession>
<dbReference type="InterPro" id="IPR037120">
    <property type="entry name" value="Haem_peroxidase_sf_animal"/>
</dbReference>
<dbReference type="SUPFAM" id="SSF48113">
    <property type="entry name" value="Heme-dependent peroxidases"/>
    <property type="match status" value="1"/>
</dbReference>
<evidence type="ECO:0000313" key="1">
    <source>
        <dbReference type="EMBL" id="CAA9287989.1"/>
    </source>
</evidence>
<proteinExistence type="predicted"/>